<sequence length="85" mass="9572">MQALEKGKGSRVYLTDLGRSTITENIPCPPEQIKKFMMNMGVEAVKSNIDLYHNVMTGVLGERFMQEIRTNLSKASHKITSSKNQ</sequence>
<keyword evidence="2" id="KW-1185">Reference proteome</keyword>
<organism evidence="1 2">
    <name type="scientific">Desulforamulus profundi</name>
    <dbReference type="NCBI Taxonomy" id="1383067"/>
    <lineage>
        <taxon>Bacteria</taxon>
        <taxon>Bacillati</taxon>
        <taxon>Bacillota</taxon>
        <taxon>Clostridia</taxon>
        <taxon>Eubacteriales</taxon>
        <taxon>Peptococcaceae</taxon>
        <taxon>Desulforamulus</taxon>
    </lineage>
</organism>
<gene>
    <name evidence="1" type="ORF">P378_08240</name>
</gene>
<evidence type="ECO:0000313" key="2">
    <source>
        <dbReference type="Proteomes" id="UP000222564"/>
    </source>
</evidence>
<comment type="caution">
    <text evidence="1">The sequence shown here is derived from an EMBL/GenBank/DDBJ whole genome shotgun (WGS) entry which is preliminary data.</text>
</comment>
<reference evidence="1 2" key="1">
    <citation type="submission" date="2013-09" db="EMBL/GenBank/DDBJ databases">
        <title>Biodegradation of hydrocarbons in the deep terrestrial subsurface : characterization of a microbial consortium composed of two Desulfotomaculum species originating from a deep geological formation.</title>
        <authorList>
            <person name="Aullo T."/>
            <person name="Berlendis S."/>
            <person name="Lascourreges J.-F."/>
            <person name="Dessort D."/>
            <person name="Saint-Laurent S."/>
            <person name="Schraauwers B."/>
            <person name="Mas J."/>
            <person name="Magot M."/>
            <person name="Ranchou-Peyruse A."/>
        </authorList>
    </citation>
    <scope>NUCLEOTIDE SEQUENCE [LARGE SCALE GENOMIC DNA]</scope>
    <source>
        <strain evidence="1 2">Bs107</strain>
    </source>
</reference>
<dbReference type="RefSeq" id="WP_099082778.1">
    <property type="nucleotide sequence ID" value="NZ_AWQQ01000046.1"/>
</dbReference>
<dbReference type="Proteomes" id="UP000222564">
    <property type="component" value="Unassembled WGS sequence"/>
</dbReference>
<dbReference type="AlphaFoldDB" id="A0A2C6MF05"/>
<name>A0A2C6MF05_9FIRM</name>
<evidence type="ECO:0000313" key="1">
    <source>
        <dbReference type="EMBL" id="PHJ38728.1"/>
    </source>
</evidence>
<proteinExistence type="predicted"/>
<protein>
    <submittedName>
        <fullName evidence="1">Uncharacterized protein</fullName>
    </submittedName>
</protein>
<accession>A0A2C6MF05</accession>
<dbReference type="EMBL" id="AWQQ01000046">
    <property type="protein sequence ID" value="PHJ38728.1"/>
    <property type="molecule type" value="Genomic_DNA"/>
</dbReference>